<dbReference type="Proteomes" id="UP001189429">
    <property type="component" value="Unassembled WGS sequence"/>
</dbReference>
<comment type="caution">
    <text evidence="1">The sequence shown here is derived from an EMBL/GenBank/DDBJ whole genome shotgun (WGS) entry which is preliminary data.</text>
</comment>
<name>A0ABN9QEU4_9DINO</name>
<proteinExistence type="predicted"/>
<organism evidence="1 2">
    <name type="scientific">Prorocentrum cordatum</name>
    <dbReference type="NCBI Taxonomy" id="2364126"/>
    <lineage>
        <taxon>Eukaryota</taxon>
        <taxon>Sar</taxon>
        <taxon>Alveolata</taxon>
        <taxon>Dinophyceae</taxon>
        <taxon>Prorocentrales</taxon>
        <taxon>Prorocentraceae</taxon>
        <taxon>Prorocentrum</taxon>
    </lineage>
</organism>
<feature type="non-terminal residue" evidence="1">
    <location>
        <position position="1"/>
    </location>
</feature>
<evidence type="ECO:0000313" key="1">
    <source>
        <dbReference type="EMBL" id="CAK0804469.1"/>
    </source>
</evidence>
<evidence type="ECO:0008006" key="3">
    <source>
        <dbReference type="Google" id="ProtNLM"/>
    </source>
</evidence>
<evidence type="ECO:0000313" key="2">
    <source>
        <dbReference type="Proteomes" id="UP001189429"/>
    </source>
</evidence>
<reference evidence="1" key="1">
    <citation type="submission" date="2023-10" db="EMBL/GenBank/DDBJ databases">
        <authorList>
            <person name="Chen Y."/>
            <person name="Shah S."/>
            <person name="Dougan E. K."/>
            <person name="Thang M."/>
            <person name="Chan C."/>
        </authorList>
    </citation>
    <scope>NUCLEOTIDE SEQUENCE [LARGE SCALE GENOMIC DNA]</scope>
</reference>
<protein>
    <recommendedName>
        <fullName evidence="3">RNA-directed RNA polymerase</fullName>
    </recommendedName>
</protein>
<accession>A0ABN9QEU4</accession>
<sequence>DGTIAKDKVLASCPTFADPLQNGVSFRIIRSAVEHFCPRLPAMIADAMNEVHGTFQEVTPIQTLKSLFSKAQMNLRQFGDAKWELVAADLERDRPSMTGHGIPMRGFLSDWAGGGKGQFLDELLEHSCSLKFRRFVGGFTWKLLANVKFYSGPARVLAMAKAALTAPESFLQRGESRLFNSADIDAISASKKHQCIEAVAMFTTAKEFLHQVGSLTKVQKTMLIGDLEVRAVMAIHGKKSRSRKTYESLHAVGQAFLHDLCATAPSTRTLEPPWKLEEKKDCSPKVSQLREFTEKGLGLVEVRKLGFAEGATVELKDGPAMMIKGKVQRYLVVKQMKDCHAELDHGIEGEVLLQVPFGKLADEWKVVVDDKVHTISMEKMADAQEPMRAPAIP</sequence>
<gene>
    <name evidence="1" type="ORF">PCOR1329_LOCUS11262</name>
</gene>
<dbReference type="EMBL" id="CAUYUJ010003237">
    <property type="protein sequence ID" value="CAK0804469.1"/>
    <property type="molecule type" value="Genomic_DNA"/>
</dbReference>
<keyword evidence="2" id="KW-1185">Reference proteome</keyword>